<name>A0A4T3F1R6_9SPHN</name>
<dbReference type="Pfam" id="PF00583">
    <property type="entry name" value="Acetyltransf_1"/>
    <property type="match status" value="1"/>
</dbReference>
<reference evidence="2 3" key="1">
    <citation type="submission" date="2019-04" db="EMBL/GenBank/DDBJ databases">
        <title>Altererythrobacter aquimixticola sp. nov., isolated from sediment of junction between the ocean and a freshwater spring.</title>
        <authorList>
            <person name="Yoon J.-H."/>
        </authorList>
    </citation>
    <scope>NUCLEOTIDE SEQUENCE [LARGE SCALE GENOMIC DNA]</scope>
    <source>
        <strain evidence="2 3">SSKS-13</strain>
    </source>
</reference>
<gene>
    <name evidence="2" type="ORF">E5222_00635</name>
</gene>
<dbReference type="OrthoDB" id="9788300at2"/>
<evidence type="ECO:0000313" key="3">
    <source>
        <dbReference type="Proteomes" id="UP000309389"/>
    </source>
</evidence>
<dbReference type="GO" id="GO:0016747">
    <property type="term" value="F:acyltransferase activity, transferring groups other than amino-acyl groups"/>
    <property type="evidence" value="ECO:0007669"/>
    <property type="project" value="InterPro"/>
</dbReference>
<accession>A0A4T3F1R6</accession>
<evidence type="ECO:0000259" key="1">
    <source>
        <dbReference type="PROSITE" id="PS51186"/>
    </source>
</evidence>
<keyword evidence="3" id="KW-1185">Reference proteome</keyword>
<dbReference type="InterPro" id="IPR016181">
    <property type="entry name" value="Acyl_CoA_acyltransferase"/>
</dbReference>
<dbReference type="RefSeq" id="WP_136691554.1">
    <property type="nucleotide sequence ID" value="NZ_SSHH01000001.1"/>
</dbReference>
<dbReference type="PANTHER" id="PTHR43138:SF1">
    <property type="entry name" value="N-ACETYLTRANSFERASE ACA1"/>
    <property type="match status" value="1"/>
</dbReference>
<dbReference type="SUPFAM" id="SSF55729">
    <property type="entry name" value="Acyl-CoA N-acyltransferases (Nat)"/>
    <property type="match status" value="1"/>
</dbReference>
<proteinExistence type="predicted"/>
<dbReference type="PROSITE" id="PS51186">
    <property type="entry name" value="GNAT"/>
    <property type="match status" value="1"/>
</dbReference>
<dbReference type="InterPro" id="IPR052742">
    <property type="entry name" value="Mito_N-acetyltransferase"/>
</dbReference>
<organism evidence="2 3">
    <name type="scientific">Alteraurantiacibacter aquimixticola</name>
    <dbReference type="NCBI Taxonomy" id="2489173"/>
    <lineage>
        <taxon>Bacteria</taxon>
        <taxon>Pseudomonadati</taxon>
        <taxon>Pseudomonadota</taxon>
        <taxon>Alphaproteobacteria</taxon>
        <taxon>Sphingomonadales</taxon>
        <taxon>Erythrobacteraceae</taxon>
        <taxon>Alteraurantiacibacter</taxon>
    </lineage>
</organism>
<dbReference type="Proteomes" id="UP000309389">
    <property type="component" value="Unassembled WGS sequence"/>
</dbReference>
<comment type="caution">
    <text evidence="2">The sequence shown here is derived from an EMBL/GenBank/DDBJ whole genome shotgun (WGS) entry which is preliminary data.</text>
</comment>
<protein>
    <submittedName>
        <fullName evidence="2">N-acetyltransferase</fullName>
    </submittedName>
</protein>
<dbReference type="AlphaFoldDB" id="A0A4T3F1R6"/>
<dbReference type="PANTHER" id="PTHR43138">
    <property type="entry name" value="ACETYLTRANSFERASE, GNAT FAMILY"/>
    <property type="match status" value="1"/>
</dbReference>
<dbReference type="InterPro" id="IPR000182">
    <property type="entry name" value="GNAT_dom"/>
</dbReference>
<feature type="domain" description="N-acetyltransferase" evidence="1">
    <location>
        <begin position="4"/>
        <end position="164"/>
    </location>
</feature>
<evidence type="ECO:0000313" key="2">
    <source>
        <dbReference type="EMBL" id="TIX51028.1"/>
    </source>
</evidence>
<dbReference type="EMBL" id="SSHH01000001">
    <property type="protein sequence ID" value="TIX51028.1"/>
    <property type="molecule type" value="Genomic_DNA"/>
</dbReference>
<dbReference type="CDD" id="cd04301">
    <property type="entry name" value="NAT_SF"/>
    <property type="match status" value="1"/>
</dbReference>
<dbReference type="Gene3D" id="3.40.630.30">
    <property type="match status" value="1"/>
</dbReference>
<keyword evidence="2" id="KW-0808">Transferase</keyword>
<sequence>MAKLVFRRAQRPGDDDALWAILEPVVREGTTYPVDPGASREEVFFYWFAPDKRVWVAEDADGIIGTYYLKPNSTGPAAHVANAGYMVLPAARGRGIARAMAEHSFAQAKLEGFRAMQFNLVIATNAAALHLWRSVGMEEIGRLPQAFRLPSGDYVDALVMYRLL</sequence>